<dbReference type="Pfam" id="PF10091">
    <property type="entry name" value="Glycoamylase"/>
    <property type="match status" value="1"/>
</dbReference>
<feature type="domain" description="Glycoamylase-like" evidence="1">
    <location>
        <begin position="77"/>
        <end position="271"/>
    </location>
</feature>
<gene>
    <name evidence="2" type="ORF">JCM15548_11818</name>
</gene>
<sequence>MKPFSKNDNGGDLVETAFLVQGLLTVKQYFTDGNSDEQQLAQKIDQLWREVEWNWHTRDGENVLYWHWSPDKQWAMNHKITGYDECMITYILAAASPTFPIAPPVYHEGWAGSGAISITATSENPALTLKHRVKSDQGGPLFWAHYSFLGLDPRGLSDKYADYWENNVAHTLLNRQHCIDNPHGYKGYGERSWGLTASYSVPGAAAYFQGQTDQKPDSDQSNLTGYAGHSPAFDLGVITPTAALSSLPYAPGEVMLVMRHFYENLGPSNMGALWVLRCL</sequence>
<reference evidence="2 3" key="1">
    <citation type="journal article" date="2015" name="Microbes Environ.">
        <title>Distribution and evolution of nitrogen fixation genes in the phylum bacteroidetes.</title>
        <authorList>
            <person name="Inoue J."/>
            <person name="Oshima K."/>
            <person name="Suda W."/>
            <person name="Sakamoto M."/>
            <person name="Iino T."/>
            <person name="Noda S."/>
            <person name="Hongoh Y."/>
            <person name="Hattori M."/>
            <person name="Ohkuma M."/>
        </authorList>
    </citation>
    <scope>NUCLEOTIDE SEQUENCE [LARGE SCALE GENOMIC DNA]</scope>
    <source>
        <strain evidence="2">JCM 15548</strain>
    </source>
</reference>
<protein>
    <recommendedName>
        <fullName evidence="1">Glycoamylase-like domain-containing protein</fullName>
    </recommendedName>
</protein>
<evidence type="ECO:0000313" key="3">
    <source>
        <dbReference type="Proteomes" id="UP000032900"/>
    </source>
</evidence>
<evidence type="ECO:0000313" key="2">
    <source>
        <dbReference type="EMBL" id="GAO29611.1"/>
    </source>
</evidence>
<name>A0A0E9LWW3_9BACT</name>
<dbReference type="STRING" id="1236989.JCM15548_11818"/>
<keyword evidence="3" id="KW-1185">Reference proteome</keyword>
<dbReference type="InterPro" id="IPR019282">
    <property type="entry name" value="Glycoamylase-like_cons_dom"/>
</dbReference>
<evidence type="ECO:0000259" key="1">
    <source>
        <dbReference type="Pfam" id="PF10091"/>
    </source>
</evidence>
<accession>A0A0E9LWW3</accession>
<dbReference type="Proteomes" id="UP000032900">
    <property type="component" value="Unassembled WGS sequence"/>
</dbReference>
<organism evidence="2 3">
    <name type="scientific">Geofilum rubicundum JCM 15548</name>
    <dbReference type="NCBI Taxonomy" id="1236989"/>
    <lineage>
        <taxon>Bacteria</taxon>
        <taxon>Pseudomonadati</taxon>
        <taxon>Bacteroidota</taxon>
        <taxon>Bacteroidia</taxon>
        <taxon>Marinilabiliales</taxon>
        <taxon>Marinilabiliaceae</taxon>
        <taxon>Geofilum</taxon>
    </lineage>
</organism>
<comment type="caution">
    <text evidence="2">The sequence shown here is derived from an EMBL/GenBank/DDBJ whole genome shotgun (WGS) entry which is preliminary data.</text>
</comment>
<dbReference type="AlphaFoldDB" id="A0A0E9LWW3"/>
<dbReference type="RefSeq" id="WP_262486935.1">
    <property type="nucleotide sequence ID" value="NZ_BAZW01000011.1"/>
</dbReference>
<proteinExistence type="predicted"/>
<dbReference type="EMBL" id="BAZW01000011">
    <property type="protein sequence ID" value="GAO29611.1"/>
    <property type="molecule type" value="Genomic_DNA"/>
</dbReference>
<dbReference type="Gene3D" id="1.50.10.140">
    <property type="match status" value="1"/>
</dbReference>